<organism evidence="1 2">
    <name type="scientific">Zunongwangia mangrovi</name>
    <dbReference type="NCBI Taxonomy" id="1334022"/>
    <lineage>
        <taxon>Bacteria</taxon>
        <taxon>Pseudomonadati</taxon>
        <taxon>Bacteroidota</taxon>
        <taxon>Flavobacteriia</taxon>
        <taxon>Flavobacteriales</taxon>
        <taxon>Flavobacteriaceae</taxon>
        <taxon>Zunongwangia</taxon>
    </lineage>
</organism>
<dbReference type="AlphaFoldDB" id="A0A1I1DMN7"/>
<gene>
    <name evidence="1" type="ORF">SAMN04487907_101462</name>
</gene>
<name>A0A1I1DMN7_9FLAO</name>
<dbReference type="OrthoDB" id="1404787at2"/>
<sequence>MGTSTTKLTRKIQLLVDLPTQEERKEALSKLYDWQYNCYRASNLIVSHLYIQEMAQEFLYFSEGVRYKLLDEKKSENGIFNRSRINTTYRLVSDRFKGEMPTNILTHLNSTLLSSFRQNRDAYWRGERSVKNFKRDMAFPFSFEGVCGLRYDEEKHIFRFRFFSIPMVFYLGKDYHETRKLLHRLMEGKLKLRTSHLKLEKHKIFMHAVFEFEKEKHKLQPDKIAEASLSIEYPIIVKIGRAKLAIGSKEEFLHRRLAIQSARKRVEAGVNYAKSGKGRKRKTKALERFKNAEYNYVQNRLHVYSRKLIDFCIKHQAGTLVLMNQEEKIKIAKEEAFLFRNWSYYDLTMKIKYKAEKAGIELIID</sequence>
<evidence type="ECO:0000313" key="2">
    <source>
        <dbReference type="Proteomes" id="UP000199438"/>
    </source>
</evidence>
<accession>A0A1I1DMN7</accession>
<evidence type="ECO:0008006" key="3">
    <source>
        <dbReference type="Google" id="ProtNLM"/>
    </source>
</evidence>
<evidence type="ECO:0000313" key="1">
    <source>
        <dbReference type="EMBL" id="SFB75706.1"/>
    </source>
</evidence>
<dbReference type="RefSeq" id="WP_092539770.1">
    <property type="nucleotide sequence ID" value="NZ_FOKV01000001.1"/>
</dbReference>
<dbReference type="STRING" id="1334022.SAMN04487907_101462"/>
<dbReference type="Proteomes" id="UP000199438">
    <property type="component" value="Unassembled WGS sequence"/>
</dbReference>
<reference evidence="2" key="1">
    <citation type="submission" date="2016-10" db="EMBL/GenBank/DDBJ databases">
        <authorList>
            <person name="Varghese N."/>
            <person name="Submissions S."/>
        </authorList>
    </citation>
    <scope>NUCLEOTIDE SEQUENCE [LARGE SCALE GENOMIC DNA]</scope>
    <source>
        <strain evidence="2">DSM 24499</strain>
    </source>
</reference>
<keyword evidence="2" id="KW-1185">Reference proteome</keyword>
<dbReference type="EMBL" id="FOKV01000001">
    <property type="protein sequence ID" value="SFB75706.1"/>
    <property type="molecule type" value="Genomic_DNA"/>
</dbReference>
<proteinExistence type="predicted"/>
<protein>
    <recommendedName>
        <fullName evidence="3">Transposase</fullName>
    </recommendedName>
</protein>